<dbReference type="HOGENOM" id="CLU_021934_1_0_1"/>
<proteinExistence type="predicted"/>
<dbReference type="OrthoDB" id="3853857at2759"/>
<evidence type="ECO:0000259" key="1">
    <source>
        <dbReference type="PROSITE" id="PS50146"/>
    </source>
</evidence>
<dbReference type="SUPFAM" id="SSF111331">
    <property type="entry name" value="NAD kinase/diacylglycerol kinase-like"/>
    <property type="match status" value="1"/>
</dbReference>
<sequence length="415" mass="45225">MADLEAESREITITLPSPDGRCEATILLEQNADATRPPRLVSVSKHNGTPLGAGATPPELRETHIILSTGSGHKQADSFFKHVLSPILSELYGRDVLSKLKTHTTQSETSILELTSDLLFPQANNGKPLRIILASGDGGIVDLVNGLLAQPAGPSYVAPEVILLPLGTANALYHSINSGKDNTWGLQSLSSTTARPLPVFTASFSPGARLLVDEARKEEELPKTPNGTPILHGAVVCSWGMHASLVADSDTTAYRKFGIDRFKMAATEALYPADGSLPHPYKASVSLLRNDKWTPIPEEEHLYVLATLVSNLEKSFCISPDSKPLDGSLRLVHFGPTTGDEAMRIMGLAYQGGKHVQDGNVRYEDIDGLRIDFQGRETEARWRRICIDGKIVRIEEDGWVELRKEERRVLDVVAS</sequence>
<organism evidence="3">
    <name type="scientific">Leptosphaeria maculans (strain JN3 / isolate v23.1.3 / race Av1-4-5-6-7-8)</name>
    <name type="common">Blackleg fungus</name>
    <name type="synonym">Phoma lingam</name>
    <dbReference type="NCBI Taxonomy" id="985895"/>
    <lineage>
        <taxon>Eukaryota</taxon>
        <taxon>Fungi</taxon>
        <taxon>Dikarya</taxon>
        <taxon>Ascomycota</taxon>
        <taxon>Pezizomycotina</taxon>
        <taxon>Dothideomycetes</taxon>
        <taxon>Pleosporomycetidae</taxon>
        <taxon>Pleosporales</taxon>
        <taxon>Pleosporineae</taxon>
        <taxon>Leptosphaeriaceae</taxon>
        <taxon>Plenodomus</taxon>
        <taxon>Plenodomus lingam/Leptosphaeria maculans species complex</taxon>
    </lineage>
</organism>
<feature type="domain" description="DAGKc" evidence="1">
    <location>
        <begin position="58"/>
        <end position="206"/>
    </location>
</feature>
<dbReference type="GO" id="GO:0005737">
    <property type="term" value="C:cytoplasm"/>
    <property type="evidence" value="ECO:0007669"/>
    <property type="project" value="TreeGrafter"/>
</dbReference>
<dbReference type="InParanoid" id="E4ZII2"/>
<gene>
    <name evidence="2" type="ORF">LEMA_P060370.1</name>
</gene>
<evidence type="ECO:0000313" key="3">
    <source>
        <dbReference type="Proteomes" id="UP000002668"/>
    </source>
</evidence>
<reference evidence="3" key="1">
    <citation type="journal article" date="2011" name="Nat. Commun.">
        <title>Effector diversification within compartments of the Leptosphaeria maculans genome affected by Repeat-Induced Point mutations.</title>
        <authorList>
            <person name="Rouxel T."/>
            <person name="Grandaubert J."/>
            <person name="Hane J.K."/>
            <person name="Hoede C."/>
            <person name="van de Wouw A.P."/>
            <person name="Couloux A."/>
            <person name="Dominguez V."/>
            <person name="Anthouard V."/>
            <person name="Bally P."/>
            <person name="Bourras S."/>
            <person name="Cozijnsen A.J."/>
            <person name="Ciuffetti L.M."/>
            <person name="Degrave A."/>
            <person name="Dilmaghani A."/>
            <person name="Duret L."/>
            <person name="Fudal I."/>
            <person name="Goodwin S.B."/>
            <person name="Gout L."/>
            <person name="Glaser N."/>
            <person name="Linglin J."/>
            <person name="Kema G.H.J."/>
            <person name="Lapalu N."/>
            <person name="Lawrence C.B."/>
            <person name="May K."/>
            <person name="Meyer M."/>
            <person name="Ollivier B."/>
            <person name="Poulain J."/>
            <person name="Schoch C.L."/>
            <person name="Simon A."/>
            <person name="Spatafora J.W."/>
            <person name="Stachowiak A."/>
            <person name="Turgeon B.G."/>
            <person name="Tyler B.M."/>
            <person name="Vincent D."/>
            <person name="Weissenbach J."/>
            <person name="Amselem J."/>
            <person name="Quesneville H."/>
            <person name="Oliver R.P."/>
            <person name="Wincker P."/>
            <person name="Balesdent M.-H."/>
            <person name="Howlett B.J."/>
        </authorList>
    </citation>
    <scope>NUCLEOTIDE SEQUENCE [LARGE SCALE GENOMIC DNA]</scope>
    <source>
        <strain evidence="3">JN3 / isolate v23.1.3 / race Av1-4-5-6-7-8</strain>
    </source>
</reference>
<protein>
    <recommendedName>
        <fullName evidence="1">DAGKc domain-containing protein</fullName>
    </recommendedName>
</protein>
<dbReference type="RefSeq" id="XP_003834368.1">
    <property type="nucleotide sequence ID" value="XM_003834320.1"/>
</dbReference>
<dbReference type="GO" id="GO:0001727">
    <property type="term" value="F:lipid kinase activity"/>
    <property type="evidence" value="ECO:0007669"/>
    <property type="project" value="TreeGrafter"/>
</dbReference>
<name>E4ZII2_LEPMJ</name>
<dbReference type="OMA" id="YGFHASI"/>
<dbReference type="EMBL" id="FP929065">
    <property type="protein sequence ID" value="CBX91003.1"/>
    <property type="molecule type" value="Genomic_DNA"/>
</dbReference>
<dbReference type="GeneID" id="13284768"/>
<dbReference type="GO" id="GO:0016020">
    <property type="term" value="C:membrane"/>
    <property type="evidence" value="ECO:0007669"/>
    <property type="project" value="TreeGrafter"/>
</dbReference>
<accession>E4ZII2</accession>
<dbReference type="eggNOG" id="ENOG502S2DU">
    <property type="taxonomic scope" value="Eukaryota"/>
</dbReference>
<dbReference type="GO" id="GO:0046512">
    <property type="term" value="P:sphingosine biosynthetic process"/>
    <property type="evidence" value="ECO:0007669"/>
    <property type="project" value="TreeGrafter"/>
</dbReference>
<keyword evidence="3" id="KW-1185">Reference proteome</keyword>
<dbReference type="Gene3D" id="2.60.200.40">
    <property type="match status" value="1"/>
</dbReference>
<evidence type="ECO:0000313" key="2">
    <source>
        <dbReference type="EMBL" id="CBX91003.1"/>
    </source>
</evidence>
<dbReference type="AlphaFoldDB" id="E4ZII2"/>
<dbReference type="Pfam" id="PF00781">
    <property type="entry name" value="DAGK_cat"/>
    <property type="match status" value="1"/>
</dbReference>
<dbReference type="Gene3D" id="3.40.50.10330">
    <property type="entry name" value="Probable inorganic polyphosphate/atp-NAD kinase, domain 1"/>
    <property type="match status" value="1"/>
</dbReference>
<dbReference type="Proteomes" id="UP000002668">
    <property type="component" value="Genome"/>
</dbReference>
<dbReference type="InterPro" id="IPR050187">
    <property type="entry name" value="Lipid_Phosphate_FormReg"/>
</dbReference>
<dbReference type="VEuPathDB" id="FungiDB:LEMA_P060370.1"/>
<dbReference type="PANTHER" id="PTHR12358">
    <property type="entry name" value="SPHINGOSINE KINASE"/>
    <property type="match status" value="1"/>
</dbReference>
<dbReference type="PROSITE" id="PS50146">
    <property type="entry name" value="DAGK"/>
    <property type="match status" value="1"/>
</dbReference>
<dbReference type="InterPro" id="IPR017438">
    <property type="entry name" value="ATP-NAD_kinase_N"/>
</dbReference>
<dbReference type="InterPro" id="IPR016064">
    <property type="entry name" value="NAD/diacylglycerol_kinase_sf"/>
</dbReference>
<dbReference type="InterPro" id="IPR001206">
    <property type="entry name" value="Diacylglycerol_kinase_cat_dom"/>
</dbReference>
<dbReference type="PANTHER" id="PTHR12358:SF108">
    <property type="entry name" value="DAGKC DOMAIN-CONTAINING PROTEIN"/>
    <property type="match status" value="1"/>
</dbReference>